<proteinExistence type="predicted"/>
<sequence>MRAGGDGGGVCRRMSSSSELELAIKVQSTHPGFQRNLGASASASRPSPFASKIWGFVGPLTCSNTATADASSRCVSAVANTSKSASGTIPNLQANPLALQQPRAVFGVWNTAAVAKQQSTTILLSYMHFRARRLTVDRCCDLGTVQKAQESRYQEESGLWRGPGCNERIEAYLHTQKQSAPR</sequence>
<name>A0AAD2HV78_9AGAR</name>
<dbReference type="EMBL" id="CAVNYO010000444">
    <property type="protein sequence ID" value="CAK5281720.1"/>
    <property type="molecule type" value="Genomic_DNA"/>
</dbReference>
<accession>A0AAD2HV78</accession>
<organism evidence="1 2">
    <name type="scientific">Mycena citricolor</name>
    <dbReference type="NCBI Taxonomy" id="2018698"/>
    <lineage>
        <taxon>Eukaryota</taxon>
        <taxon>Fungi</taxon>
        <taxon>Dikarya</taxon>
        <taxon>Basidiomycota</taxon>
        <taxon>Agaricomycotina</taxon>
        <taxon>Agaricomycetes</taxon>
        <taxon>Agaricomycetidae</taxon>
        <taxon>Agaricales</taxon>
        <taxon>Marasmiineae</taxon>
        <taxon>Mycenaceae</taxon>
        <taxon>Mycena</taxon>
    </lineage>
</organism>
<dbReference type="AlphaFoldDB" id="A0AAD2HV78"/>
<dbReference type="Proteomes" id="UP001295794">
    <property type="component" value="Unassembled WGS sequence"/>
</dbReference>
<comment type="caution">
    <text evidence="1">The sequence shown here is derived from an EMBL/GenBank/DDBJ whole genome shotgun (WGS) entry which is preliminary data.</text>
</comment>
<reference evidence="1" key="1">
    <citation type="submission" date="2023-11" db="EMBL/GenBank/DDBJ databases">
        <authorList>
            <person name="De Vega J J."/>
            <person name="De Vega J J."/>
        </authorList>
    </citation>
    <scope>NUCLEOTIDE SEQUENCE</scope>
</reference>
<gene>
    <name evidence="1" type="ORF">MYCIT1_LOCUS32940</name>
</gene>
<evidence type="ECO:0000313" key="1">
    <source>
        <dbReference type="EMBL" id="CAK5281720.1"/>
    </source>
</evidence>
<protein>
    <submittedName>
        <fullName evidence="1">Uncharacterized protein</fullName>
    </submittedName>
</protein>
<evidence type="ECO:0000313" key="2">
    <source>
        <dbReference type="Proteomes" id="UP001295794"/>
    </source>
</evidence>
<keyword evidence="2" id="KW-1185">Reference proteome</keyword>